<evidence type="ECO:0000259" key="2">
    <source>
        <dbReference type="Pfam" id="PF13472"/>
    </source>
</evidence>
<dbReference type="InterPro" id="IPR013830">
    <property type="entry name" value="SGNH_hydro"/>
</dbReference>
<feature type="domain" description="SGNH hydrolase-type esterase" evidence="2">
    <location>
        <begin position="29"/>
        <end position="212"/>
    </location>
</feature>
<proteinExistence type="predicted"/>
<evidence type="ECO:0000313" key="3">
    <source>
        <dbReference type="EMBL" id="ORM53615.1"/>
    </source>
</evidence>
<dbReference type="CDD" id="cd00229">
    <property type="entry name" value="SGNH_hydrolase"/>
    <property type="match status" value="1"/>
</dbReference>
<evidence type="ECO:0000256" key="1">
    <source>
        <dbReference type="SAM" id="SignalP"/>
    </source>
</evidence>
<comment type="caution">
    <text evidence="3">The sequence shown here is derived from an EMBL/GenBank/DDBJ whole genome shotgun (WGS) entry which is preliminary data.</text>
</comment>
<protein>
    <submittedName>
        <fullName evidence="3">Lysophospholipase</fullName>
    </submittedName>
</protein>
<dbReference type="RefSeq" id="WP_094120369.1">
    <property type="nucleotide sequence ID" value="NZ_MLFN01000016.1"/>
</dbReference>
<accession>A0A1X1BXP7</accession>
<dbReference type="STRING" id="472705.GCA_001743465_04546"/>
<organism evidence="3 4">
    <name type="scientific">Pantoea conspicua</name>
    <dbReference type="NCBI Taxonomy" id="472705"/>
    <lineage>
        <taxon>Bacteria</taxon>
        <taxon>Pseudomonadati</taxon>
        <taxon>Pseudomonadota</taxon>
        <taxon>Gammaproteobacteria</taxon>
        <taxon>Enterobacterales</taxon>
        <taxon>Erwiniaceae</taxon>
        <taxon>Pantoea</taxon>
    </lineage>
</organism>
<feature type="chain" id="PRO_5012936402" evidence="1">
    <location>
        <begin position="24"/>
        <end position="234"/>
    </location>
</feature>
<dbReference type="Pfam" id="PF13472">
    <property type="entry name" value="Lipase_GDSL_2"/>
    <property type="match status" value="1"/>
</dbReference>
<dbReference type="EMBL" id="MLFN01000016">
    <property type="protein sequence ID" value="ORM53615.1"/>
    <property type="molecule type" value="Genomic_DNA"/>
</dbReference>
<evidence type="ECO:0000313" key="4">
    <source>
        <dbReference type="Proteomes" id="UP000193933"/>
    </source>
</evidence>
<dbReference type="PANTHER" id="PTHR30383">
    <property type="entry name" value="THIOESTERASE 1/PROTEASE 1/LYSOPHOSPHOLIPASE L1"/>
    <property type="match status" value="1"/>
</dbReference>
<dbReference type="Proteomes" id="UP000193933">
    <property type="component" value="Unassembled WGS sequence"/>
</dbReference>
<dbReference type="GO" id="GO:0004622">
    <property type="term" value="F:phosphatidylcholine lysophospholipase activity"/>
    <property type="evidence" value="ECO:0007669"/>
    <property type="project" value="TreeGrafter"/>
</dbReference>
<dbReference type="AlphaFoldDB" id="A0A1X1BXP7"/>
<dbReference type="InterPro" id="IPR051532">
    <property type="entry name" value="Ester_Hydrolysis_Enzymes"/>
</dbReference>
<keyword evidence="1" id="KW-0732">Signal</keyword>
<gene>
    <name evidence="3" type="ORF">HA41_07880</name>
</gene>
<name>A0A1X1BXP7_9GAMM</name>
<dbReference type="InterPro" id="IPR036514">
    <property type="entry name" value="SGNH_hydro_sf"/>
</dbReference>
<feature type="signal peptide" evidence="1">
    <location>
        <begin position="1"/>
        <end position="23"/>
    </location>
</feature>
<keyword evidence="4" id="KW-1185">Reference proteome</keyword>
<dbReference type="SUPFAM" id="SSF52266">
    <property type="entry name" value="SGNH hydrolase"/>
    <property type="match status" value="1"/>
</dbReference>
<reference evidence="3 4" key="1">
    <citation type="journal article" date="2017" name="Antonie Van Leeuwenhoek">
        <title>Phylogenomic resolution of the bacterial genus Pantoea and its relationship with Erwinia and Tatumella.</title>
        <authorList>
            <person name="Palmer M."/>
            <person name="Steenkamp E.T."/>
            <person name="Coetzee M.P."/>
            <person name="Chan W.Y."/>
            <person name="van Zyl E."/>
            <person name="De Maayer P."/>
            <person name="Coutinho T.A."/>
            <person name="Blom J."/>
            <person name="Smits T.H."/>
            <person name="Duffy B."/>
            <person name="Venter S.N."/>
        </authorList>
    </citation>
    <scope>NUCLEOTIDE SEQUENCE [LARGE SCALE GENOMIC DNA]</scope>
    <source>
        <strain evidence="3 4">LMG 24534</strain>
    </source>
</reference>
<dbReference type="PANTHER" id="PTHR30383:SF5">
    <property type="entry name" value="SGNH HYDROLASE-TYPE ESTERASE DOMAIN-CONTAINING PROTEIN"/>
    <property type="match status" value="1"/>
</dbReference>
<sequence length="234" mass="26195">MNRYLPLLLVAAPLLVQATPSPAAIVIAAYGDSTTAGVTSSGGRNVISKENEISYLQQMLQQKYGPAVRIENHGSPGAQLTELTKSSLSWDQRMAQSDASIILINYAINDARIYSAKNRPAGAESPEDFNRILTGLIKTAKAHHKQVVLQQPNPLCGRAERWNLWPYVYQLNQVAQQQQVPIVRQYQLIKQQGDWRNEMSADCIHPTKTLYKKKAEQTFELLSQHFDSVFKTTS</sequence>
<dbReference type="Gene3D" id="3.40.50.1110">
    <property type="entry name" value="SGNH hydrolase"/>
    <property type="match status" value="1"/>
</dbReference>
<dbReference type="OrthoDB" id="6534061at2"/>